<dbReference type="Pfam" id="PF13359">
    <property type="entry name" value="DDE_Tnp_4"/>
    <property type="match status" value="1"/>
</dbReference>
<evidence type="ECO:0000256" key="6">
    <source>
        <dbReference type="ARBA" id="ARBA00022801"/>
    </source>
</evidence>
<dbReference type="STRING" id="48709.A0A1D2MC37"/>
<dbReference type="AlphaFoldDB" id="A0A1D2MC37"/>
<evidence type="ECO:0000256" key="1">
    <source>
        <dbReference type="ARBA" id="ARBA00001968"/>
    </source>
</evidence>
<comment type="subcellular location">
    <subcellularLocation>
        <location evidence="2">Nucleus</location>
    </subcellularLocation>
</comment>
<keyword evidence="5" id="KW-0479">Metal-binding</keyword>
<name>A0A1D2MC37_ORCCI</name>
<evidence type="ECO:0000256" key="3">
    <source>
        <dbReference type="ARBA" id="ARBA00006958"/>
    </source>
</evidence>
<dbReference type="OrthoDB" id="6775305at2759"/>
<feature type="domain" description="DDE Tnp4" evidence="8">
    <location>
        <begin position="80"/>
        <end position="181"/>
    </location>
</feature>
<accession>A0A1D2MC37</accession>
<dbReference type="InterPro" id="IPR045249">
    <property type="entry name" value="HARBI1-like"/>
</dbReference>
<dbReference type="PANTHER" id="PTHR22930">
    <property type="match status" value="1"/>
</dbReference>
<keyword evidence="6" id="KW-0378">Hydrolase</keyword>
<gene>
    <name evidence="9" type="ORF">Ocin01_16116</name>
</gene>
<dbReference type="OMA" id="SAYEFCI"/>
<dbReference type="Proteomes" id="UP000094527">
    <property type="component" value="Unassembled WGS sequence"/>
</dbReference>
<keyword evidence="4" id="KW-0540">Nuclease</keyword>
<dbReference type="GO" id="GO:0046872">
    <property type="term" value="F:metal ion binding"/>
    <property type="evidence" value="ECO:0007669"/>
    <property type="project" value="UniProtKB-KW"/>
</dbReference>
<evidence type="ECO:0000256" key="2">
    <source>
        <dbReference type="ARBA" id="ARBA00004123"/>
    </source>
</evidence>
<evidence type="ECO:0000313" key="9">
    <source>
        <dbReference type="EMBL" id="ODM90566.1"/>
    </source>
</evidence>
<reference evidence="9 10" key="1">
    <citation type="journal article" date="2016" name="Genome Biol. Evol.">
        <title>Gene Family Evolution Reflects Adaptation to Soil Environmental Stressors in the Genome of the Collembolan Orchesella cincta.</title>
        <authorList>
            <person name="Faddeeva-Vakhrusheva A."/>
            <person name="Derks M.F."/>
            <person name="Anvar S.Y."/>
            <person name="Agamennone V."/>
            <person name="Suring W."/>
            <person name="Smit S."/>
            <person name="van Straalen N.M."/>
            <person name="Roelofs D."/>
        </authorList>
    </citation>
    <scope>NUCLEOTIDE SEQUENCE [LARGE SCALE GENOMIC DNA]</scope>
    <source>
        <tissue evidence="9">Mixed pool</tissue>
    </source>
</reference>
<evidence type="ECO:0000256" key="4">
    <source>
        <dbReference type="ARBA" id="ARBA00022722"/>
    </source>
</evidence>
<sequence length="284" mass="31602">MEKLAVTLRFLATGNAQISLAMNYRITPAAISKLLRQTMEALCQVLEASELPPPSEKIWADSEKTNSENWNFSNCCGATDGKHVRIRAPSLSGSHNFNYKGYFSVALLAVVDASYRFIIVDIGASGSQSEGGVLARSVFGKALQNQAAKLPPPKIVNNIELPHVIVGDDAFPLRPNLIKPYPAAPWRIFHQAIHADLDFTKLIIKTCVILHNFLMRKGDVNVTGDRLNDGRIIERNWRSDVSGMEGLKQQGSNNHYVEASKIRDTFMNYFNTTGKVPWQNNVFE</sequence>
<proteinExistence type="inferred from homology"/>
<comment type="similarity">
    <text evidence="3">Belongs to the HARBI1 family.</text>
</comment>
<organism evidence="9 10">
    <name type="scientific">Orchesella cincta</name>
    <name type="common">Springtail</name>
    <name type="synonym">Podura cincta</name>
    <dbReference type="NCBI Taxonomy" id="48709"/>
    <lineage>
        <taxon>Eukaryota</taxon>
        <taxon>Metazoa</taxon>
        <taxon>Ecdysozoa</taxon>
        <taxon>Arthropoda</taxon>
        <taxon>Hexapoda</taxon>
        <taxon>Collembola</taxon>
        <taxon>Entomobryomorpha</taxon>
        <taxon>Entomobryoidea</taxon>
        <taxon>Orchesellidae</taxon>
        <taxon>Orchesellinae</taxon>
        <taxon>Orchesella</taxon>
    </lineage>
</organism>
<dbReference type="GO" id="GO:0016787">
    <property type="term" value="F:hydrolase activity"/>
    <property type="evidence" value="ECO:0007669"/>
    <property type="project" value="UniProtKB-KW"/>
</dbReference>
<dbReference type="InterPro" id="IPR027806">
    <property type="entry name" value="HARBI1_dom"/>
</dbReference>
<evidence type="ECO:0000256" key="5">
    <source>
        <dbReference type="ARBA" id="ARBA00022723"/>
    </source>
</evidence>
<evidence type="ECO:0000256" key="7">
    <source>
        <dbReference type="ARBA" id="ARBA00023242"/>
    </source>
</evidence>
<comment type="caution">
    <text evidence="9">The sequence shown here is derived from an EMBL/GenBank/DDBJ whole genome shotgun (WGS) entry which is preliminary data.</text>
</comment>
<evidence type="ECO:0000259" key="8">
    <source>
        <dbReference type="Pfam" id="PF13359"/>
    </source>
</evidence>
<keyword evidence="7" id="KW-0539">Nucleus</keyword>
<evidence type="ECO:0000313" key="10">
    <source>
        <dbReference type="Proteomes" id="UP000094527"/>
    </source>
</evidence>
<dbReference type="PANTHER" id="PTHR22930:SF269">
    <property type="entry name" value="NUCLEASE HARBI1-LIKE PROTEIN"/>
    <property type="match status" value="1"/>
</dbReference>
<dbReference type="GO" id="GO:0005634">
    <property type="term" value="C:nucleus"/>
    <property type="evidence" value="ECO:0007669"/>
    <property type="project" value="UniProtKB-SubCell"/>
</dbReference>
<dbReference type="GO" id="GO:0004518">
    <property type="term" value="F:nuclease activity"/>
    <property type="evidence" value="ECO:0007669"/>
    <property type="project" value="UniProtKB-KW"/>
</dbReference>
<keyword evidence="10" id="KW-1185">Reference proteome</keyword>
<comment type="cofactor">
    <cofactor evidence="1">
        <name>a divalent metal cation</name>
        <dbReference type="ChEBI" id="CHEBI:60240"/>
    </cofactor>
</comment>
<dbReference type="EMBL" id="LJIJ01001907">
    <property type="protein sequence ID" value="ODM90566.1"/>
    <property type="molecule type" value="Genomic_DNA"/>
</dbReference>
<protein>
    <submittedName>
        <fullName evidence="9">Putative nuclease HARBI1</fullName>
    </submittedName>
</protein>